<proteinExistence type="predicted"/>
<reference evidence="1" key="1">
    <citation type="submission" date="2021-08" db="EMBL/GenBank/DDBJ databases">
        <title>Chromosome-Level Trichoderma cornu-damae using Hi-C Data.</title>
        <authorList>
            <person name="Kim C.S."/>
        </authorList>
    </citation>
    <scope>NUCLEOTIDE SEQUENCE</scope>
    <source>
        <strain evidence="1">KA19-0412C</strain>
    </source>
</reference>
<dbReference type="AlphaFoldDB" id="A0A9P8QM91"/>
<dbReference type="EMBL" id="JAIWOZ010000004">
    <property type="protein sequence ID" value="KAH6605820.1"/>
    <property type="molecule type" value="Genomic_DNA"/>
</dbReference>
<comment type="caution">
    <text evidence="1">The sequence shown here is derived from an EMBL/GenBank/DDBJ whole genome shotgun (WGS) entry which is preliminary data.</text>
</comment>
<sequence>MVLIYPRALVPVRFNTSSDKLDEGLQSKVSDKGVLQRFYTGWRVAANMYQQRFHGVHEVMDVHTLTNRSRFVLRNVESRIVVNSRAVAVGSLA</sequence>
<organism evidence="1 2">
    <name type="scientific">Trichoderma cornu-damae</name>
    <dbReference type="NCBI Taxonomy" id="654480"/>
    <lineage>
        <taxon>Eukaryota</taxon>
        <taxon>Fungi</taxon>
        <taxon>Dikarya</taxon>
        <taxon>Ascomycota</taxon>
        <taxon>Pezizomycotina</taxon>
        <taxon>Sordariomycetes</taxon>
        <taxon>Hypocreomycetidae</taxon>
        <taxon>Hypocreales</taxon>
        <taxon>Hypocreaceae</taxon>
        <taxon>Trichoderma</taxon>
    </lineage>
</organism>
<protein>
    <submittedName>
        <fullName evidence="1">Uncharacterized protein</fullName>
    </submittedName>
</protein>
<evidence type="ECO:0000313" key="2">
    <source>
        <dbReference type="Proteomes" id="UP000827724"/>
    </source>
</evidence>
<dbReference type="Proteomes" id="UP000827724">
    <property type="component" value="Unassembled WGS sequence"/>
</dbReference>
<keyword evidence="2" id="KW-1185">Reference proteome</keyword>
<name>A0A9P8QM91_9HYPO</name>
<gene>
    <name evidence="1" type="ORF">Trco_004973</name>
</gene>
<evidence type="ECO:0000313" key="1">
    <source>
        <dbReference type="EMBL" id="KAH6605820.1"/>
    </source>
</evidence>
<accession>A0A9P8QM91</accession>